<sequence length="91" mass="10345">MREREKKPSFQYKDLLQHASGVGNSNSDRRSAKEKASHLALVKYLQEDLADSASEAEPSSKRMKTGNPIPDCGQDEKIMYPWKGFVIKIYL</sequence>
<protein>
    <recommendedName>
        <fullName evidence="2">Zinc finger-XS domain-containing protein</fullName>
    </recommendedName>
</protein>
<reference evidence="3" key="1">
    <citation type="submission" date="2020-01" db="EMBL/GenBank/DDBJ databases">
        <authorList>
            <person name="Mishra B."/>
        </authorList>
    </citation>
    <scope>NUCLEOTIDE SEQUENCE [LARGE SCALE GENOMIC DNA]</scope>
</reference>
<name>A0A6D2L584_9BRAS</name>
<evidence type="ECO:0000256" key="1">
    <source>
        <dbReference type="SAM" id="MobiDB-lite"/>
    </source>
</evidence>
<dbReference type="EMBL" id="CACVBM020001640">
    <property type="protein sequence ID" value="CAA7056433.1"/>
    <property type="molecule type" value="Genomic_DNA"/>
</dbReference>
<dbReference type="Pfam" id="PF03470">
    <property type="entry name" value="zf-XS"/>
    <property type="match status" value="1"/>
</dbReference>
<dbReference type="Proteomes" id="UP000467841">
    <property type="component" value="Unassembled WGS sequence"/>
</dbReference>
<feature type="region of interest" description="Disordered" evidence="1">
    <location>
        <begin position="1"/>
        <end position="35"/>
    </location>
</feature>
<feature type="domain" description="Zinc finger-XS" evidence="2">
    <location>
        <begin position="5"/>
        <end position="42"/>
    </location>
</feature>
<proteinExistence type="predicted"/>
<dbReference type="OrthoDB" id="1699924at2759"/>
<dbReference type="InterPro" id="IPR005381">
    <property type="entry name" value="Znf-XS_domain"/>
</dbReference>
<dbReference type="PANTHER" id="PTHR21596:SF65">
    <property type="entry name" value="PROTEIN INVOLVED IN DE NOVO 2-RELATED"/>
    <property type="match status" value="1"/>
</dbReference>
<dbReference type="GO" id="GO:0080188">
    <property type="term" value="P:gene silencing by siRNA-directed DNA methylation"/>
    <property type="evidence" value="ECO:0007669"/>
    <property type="project" value="InterPro"/>
</dbReference>
<keyword evidence="4" id="KW-1185">Reference proteome</keyword>
<evidence type="ECO:0000313" key="3">
    <source>
        <dbReference type="EMBL" id="CAA7056433.1"/>
    </source>
</evidence>
<organism evidence="3 4">
    <name type="scientific">Microthlaspi erraticum</name>
    <dbReference type="NCBI Taxonomy" id="1685480"/>
    <lineage>
        <taxon>Eukaryota</taxon>
        <taxon>Viridiplantae</taxon>
        <taxon>Streptophyta</taxon>
        <taxon>Embryophyta</taxon>
        <taxon>Tracheophyta</taxon>
        <taxon>Spermatophyta</taxon>
        <taxon>Magnoliopsida</taxon>
        <taxon>eudicotyledons</taxon>
        <taxon>Gunneridae</taxon>
        <taxon>Pentapetalae</taxon>
        <taxon>rosids</taxon>
        <taxon>malvids</taxon>
        <taxon>Brassicales</taxon>
        <taxon>Brassicaceae</taxon>
        <taxon>Coluteocarpeae</taxon>
        <taxon>Microthlaspi</taxon>
    </lineage>
</organism>
<dbReference type="PANTHER" id="PTHR21596">
    <property type="entry name" value="RIBONUCLEASE P SUBUNIT P38"/>
    <property type="match status" value="1"/>
</dbReference>
<accession>A0A6D2L584</accession>
<evidence type="ECO:0000313" key="4">
    <source>
        <dbReference type="Proteomes" id="UP000467841"/>
    </source>
</evidence>
<gene>
    <name evidence="3" type="ORF">MERR_LOCUS43669</name>
</gene>
<dbReference type="InterPro" id="IPR045177">
    <property type="entry name" value="FDM1-5/IDN2"/>
</dbReference>
<evidence type="ECO:0000259" key="2">
    <source>
        <dbReference type="Pfam" id="PF03470"/>
    </source>
</evidence>
<dbReference type="AlphaFoldDB" id="A0A6D2L584"/>
<feature type="region of interest" description="Disordered" evidence="1">
    <location>
        <begin position="50"/>
        <end position="73"/>
    </location>
</feature>
<comment type="caution">
    <text evidence="3">The sequence shown here is derived from an EMBL/GenBank/DDBJ whole genome shotgun (WGS) entry which is preliminary data.</text>
</comment>